<dbReference type="GO" id="GO:0032259">
    <property type="term" value="P:methylation"/>
    <property type="evidence" value="ECO:0007669"/>
    <property type="project" value="UniProtKB-KW"/>
</dbReference>
<dbReference type="Gene3D" id="1.25.40.10">
    <property type="entry name" value="Tetratricopeptide repeat domain"/>
    <property type="match status" value="1"/>
</dbReference>
<dbReference type="GO" id="GO:0008170">
    <property type="term" value="F:N-methyltransferase activity"/>
    <property type="evidence" value="ECO:0007669"/>
    <property type="project" value="UniProtKB-ARBA"/>
</dbReference>
<dbReference type="PANTHER" id="PTHR46165">
    <property type="entry name" value="SET AND MYND DOMAIN-CONTAINING PROTEIN 4"/>
    <property type="match status" value="1"/>
</dbReference>
<keyword evidence="3" id="KW-0949">S-adenosyl-L-methionine</keyword>
<evidence type="ECO:0000256" key="3">
    <source>
        <dbReference type="ARBA" id="ARBA00022691"/>
    </source>
</evidence>
<keyword evidence="12" id="KW-1185">Reference proteome</keyword>
<organism evidence="11 12">
    <name type="scientific">Psylliodes chrysocephalus</name>
    <dbReference type="NCBI Taxonomy" id="3402493"/>
    <lineage>
        <taxon>Eukaryota</taxon>
        <taxon>Metazoa</taxon>
        <taxon>Ecdysozoa</taxon>
        <taxon>Arthropoda</taxon>
        <taxon>Hexapoda</taxon>
        <taxon>Insecta</taxon>
        <taxon>Pterygota</taxon>
        <taxon>Neoptera</taxon>
        <taxon>Endopterygota</taxon>
        <taxon>Coleoptera</taxon>
        <taxon>Polyphaga</taxon>
        <taxon>Cucujiformia</taxon>
        <taxon>Chrysomeloidea</taxon>
        <taxon>Chrysomelidae</taxon>
        <taxon>Galerucinae</taxon>
        <taxon>Alticini</taxon>
        <taxon>Psylliodes</taxon>
    </lineage>
</organism>
<dbReference type="InterPro" id="IPR046341">
    <property type="entry name" value="SET_dom_sf"/>
</dbReference>
<evidence type="ECO:0000313" key="11">
    <source>
        <dbReference type="EMBL" id="CAH1103133.1"/>
    </source>
</evidence>
<dbReference type="Gene3D" id="1.10.220.160">
    <property type="match status" value="1"/>
</dbReference>
<dbReference type="Proteomes" id="UP001153636">
    <property type="component" value="Chromosome 14"/>
</dbReference>
<dbReference type="SUPFAM" id="SSF144232">
    <property type="entry name" value="HIT/MYND zinc finger-like"/>
    <property type="match status" value="1"/>
</dbReference>
<reference evidence="11" key="1">
    <citation type="submission" date="2022-01" db="EMBL/GenBank/DDBJ databases">
        <authorList>
            <person name="King R."/>
        </authorList>
    </citation>
    <scope>NUCLEOTIDE SEQUENCE</scope>
</reference>
<feature type="domain" description="SET" evidence="10">
    <location>
        <begin position="223"/>
        <end position="518"/>
    </location>
</feature>
<protein>
    <recommendedName>
        <fullName evidence="8">Protein-lysine N-methyltransferase SMYD4</fullName>
    </recommendedName>
    <alternativeName>
        <fullName evidence="9">SET and MYND domain-containing protein 4</fullName>
    </alternativeName>
</protein>
<dbReference type="GO" id="GO:0042826">
    <property type="term" value="F:histone deacetylase binding"/>
    <property type="evidence" value="ECO:0007669"/>
    <property type="project" value="TreeGrafter"/>
</dbReference>
<evidence type="ECO:0000256" key="2">
    <source>
        <dbReference type="ARBA" id="ARBA00022679"/>
    </source>
</evidence>
<name>A0A9P0CM89_9CUCU</name>
<dbReference type="GO" id="GO:0008270">
    <property type="term" value="F:zinc ion binding"/>
    <property type="evidence" value="ECO:0007669"/>
    <property type="project" value="UniProtKB-KW"/>
</dbReference>
<dbReference type="GO" id="GO:0042051">
    <property type="term" value="P:compound eye photoreceptor development"/>
    <property type="evidence" value="ECO:0007669"/>
    <property type="project" value="TreeGrafter"/>
</dbReference>
<evidence type="ECO:0000313" key="12">
    <source>
        <dbReference type="Proteomes" id="UP001153636"/>
    </source>
</evidence>
<dbReference type="GO" id="GO:0005634">
    <property type="term" value="C:nucleus"/>
    <property type="evidence" value="ECO:0007669"/>
    <property type="project" value="TreeGrafter"/>
</dbReference>
<dbReference type="PANTHER" id="PTHR46165:SF7">
    <property type="entry name" value="SET AND MYND DOMAIN-CONTAINING PROTEIN 4"/>
    <property type="match status" value="1"/>
</dbReference>
<dbReference type="EMBL" id="OV651826">
    <property type="protein sequence ID" value="CAH1103133.1"/>
    <property type="molecule type" value="Genomic_DNA"/>
</dbReference>
<dbReference type="InterPro" id="IPR052097">
    <property type="entry name" value="SET-MYND_domain_protein"/>
</dbReference>
<sequence length="672" mass="77677">MSVSHNDKNDYTVFQKYCEKAIGQLSEECVKIFRETTDEDSRIRLLYEAATKIPITVTELNGKNLEVSQVEKTNGNSFFGKKDYVNALKAYNIGIVSCPQNSDESRELLAILISNRSASYFELKEYKKVFNDIDYLLEVGNYPAHLRYKIWIRKAKCYDALQNERSASEAYDEALKSLKFSKLDEKSIQVKIKEIEKARETKIDLVSKNELVPLDEPDIFEGDKEYIAAHPKVKFQQDTYQGRYAVANEYIETGTIIVEENAHCAVVDTNHALTNCQYCFTAVEQLIACPTCANVVFCSTICERLANKSFHKVECPIQASLYSSGASVNCLLALRIISQKHFSYFNDKKNKLKDYLKDNCKKNIIKKKVYRYDDYDNVFFLCRNETMRKKEELLHFTCMAIFLLRLLKFGKYFPFECTDDVFNDDEVYFGSLILRHLQLLQFNAHEVSELKNLSKPVQVEGTMTKYENATIGAGLYPTLALFNHSCDPSIVRYNIKSKIVVRTIKPIKSGDIIYENYGPLYMNMQVQERQHMLKNNYWFECLCPPCIEMWPMFKEMKDNELRIPCKTDRCPFVFLLEGDDDPFLTCEYCKSVNSILPNLKGLMVLDEILPEAESLFGMGQLMPAMKKFISGLEILFKFTKPPHPEIIKVQQRIRICMIHLGNKAGDYKVDLI</sequence>
<dbReference type="InterPro" id="IPR044421">
    <property type="entry name" value="SMYD4_SET"/>
</dbReference>
<accession>A0A9P0CM89</accession>
<dbReference type="Gene3D" id="6.10.140.2220">
    <property type="match status" value="1"/>
</dbReference>
<evidence type="ECO:0000256" key="9">
    <source>
        <dbReference type="ARBA" id="ARBA00093680"/>
    </source>
</evidence>
<evidence type="ECO:0000256" key="4">
    <source>
        <dbReference type="ARBA" id="ARBA00022723"/>
    </source>
</evidence>
<evidence type="ECO:0000256" key="5">
    <source>
        <dbReference type="ARBA" id="ARBA00022771"/>
    </source>
</evidence>
<dbReference type="OrthoDB" id="1028014at2759"/>
<evidence type="ECO:0000259" key="10">
    <source>
        <dbReference type="PROSITE" id="PS50280"/>
    </source>
</evidence>
<dbReference type="GO" id="GO:0005737">
    <property type="term" value="C:cytoplasm"/>
    <property type="evidence" value="ECO:0007669"/>
    <property type="project" value="TreeGrafter"/>
</dbReference>
<keyword evidence="5" id="KW-0863">Zinc-finger</keyword>
<keyword evidence="4" id="KW-0479">Metal-binding</keyword>
<dbReference type="GO" id="GO:0008757">
    <property type="term" value="F:S-adenosylmethionine-dependent methyltransferase activity"/>
    <property type="evidence" value="ECO:0007669"/>
    <property type="project" value="UniProtKB-ARBA"/>
</dbReference>
<keyword evidence="6" id="KW-0862">Zinc</keyword>
<dbReference type="SUPFAM" id="SSF82199">
    <property type="entry name" value="SET domain"/>
    <property type="match status" value="1"/>
</dbReference>
<evidence type="ECO:0000256" key="6">
    <source>
        <dbReference type="ARBA" id="ARBA00022833"/>
    </source>
</evidence>
<dbReference type="InterPro" id="IPR001214">
    <property type="entry name" value="SET_dom"/>
</dbReference>
<dbReference type="InterPro" id="IPR002893">
    <property type="entry name" value="Znf_MYND"/>
</dbReference>
<dbReference type="InterPro" id="IPR011990">
    <property type="entry name" value="TPR-like_helical_dom_sf"/>
</dbReference>
<dbReference type="CDD" id="cd10536">
    <property type="entry name" value="SET_SMYD4"/>
    <property type="match status" value="1"/>
</dbReference>
<evidence type="ECO:0000256" key="1">
    <source>
        <dbReference type="ARBA" id="ARBA00022603"/>
    </source>
</evidence>
<dbReference type="Pfam" id="PF01753">
    <property type="entry name" value="zf-MYND"/>
    <property type="match status" value="1"/>
</dbReference>
<gene>
    <name evidence="11" type="ORF">PSYICH_LOCUS4685</name>
</gene>
<proteinExistence type="predicted"/>
<keyword evidence="1" id="KW-0489">Methyltransferase</keyword>
<dbReference type="PROSITE" id="PS50280">
    <property type="entry name" value="SET"/>
    <property type="match status" value="1"/>
</dbReference>
<dbReference type="AlphaFoldDB" id="A0A9P0CM89"/>
<dbReference type="SUPFAM" id="SSF48452">
    <property type="entry name" value="TPR-like"/>
    <property type="match status" value="1"/>
</dbReference>
<evidence type="ECO:0000256" key="7">
    <source>
        <dbReference type="ARBA" id="ARBA00093423"/>
    </source>
</evidence>
<keyword evidence="2" id="KW-0808">Transferase</keyword>
<dbReference type="GO" id="GO:0008276">
    <property type="term" value="F:protein methyltransferase activity"/>
    <property type="evidence" value="ECO:0007669"/>
    <property type="project" value="UniProtKB-ARBA"/>
</dbReference>
<evidence type="ECO:0000256" key="8">
    <source>
        <dbReference type="ARBA" id="ARBA00093635"/>
    </source>
</evidence>
<dbReference type="Gene3D" id="2.170.270.10">
    <property type="entry name" value="SET domain"/>
    <property type="match status" value="1"/>
</dbReference>
<dbReference type="Pfam" id="PF00856">
    <property type="entry name" value="SET"/>
    <property type="match status" value="1"/>
</dbReference>
<comment type="function">
    <text evidence="7">Protein-lysine N-methyltransferase. Monomethylates PRMT5, modulating its transcriptional activity. May also act as a histone methyltransferase. Plays a critical role in cardiac development. Acts as a key epigenetic regulator of gene expression during cardiac development via its dual activities as a methyltransferase and negative regulator of HDAC1.</text>
</comment>